<feature type="binding site" evidence="12">
    <location>
        <position position="231"/>
    </location>
    <ligand>
        <name>[2Fe-2S] cluster</name>
        <dbReference type="ChEBI" id="CHEBI:190135"/>
    </ligand>
</feature>
<dbReference type="Gene3D" id="3.40.50.80">
    <property type="entry name" value="Nucleotide-binding domain of ferredoxin-NADP reductase (FNR) module"/>
    <property type="match status" value="1"/>
</dbReference>
<dbReference type="InterPro" id="IPR017938">
    <property type="entry name" value="Riboflavin_synthase-like_b-brl"/>
</dbReference>
<dbReference type="PANTHER" id="PTHR43513:SF3">
    <property type="entry name" value="DIHYDROOROTATE DEHYDROGENASE B (NAD(+)), ELECTRON TRANSFER SUBUNIT-RELATED"/>
    <property type="match status" value="1"/>
</dbReference>
<gene>
    <name evidence="14" type="ORF">F8A88_03985</name>
</gene>
<evidence type="ECO:0000256" key="5">
    <source>
        <dbReference type="ARBA" id="ARBA00022723"/>
    </source>
</evidence>
<evidence type="ECO:0000256" key="12">
    <source>
        <dbReference type="PIRSR" id="PIRSR006816-2"/>
    </source>
</evidence>
<dbReference type="InterPro" id="IPR037117">
    <property type="entry name" value="Dihydroorotate_DH_ele_sf"/>
</dbReference>
<protein>
    <submittedName>
        <fullName evidence="14">Dihydroorotate dehydrogenase electron transfer subunit</fullName>
    </submittedName>
</protein>
<keyword evidence="3 11" id="KW-0285">Flavoprotein</keyword>
<keyword evidence="15" id="KW-1185">Reference proteome</keyword>
<reference evidence="14 15" key="1">
    <citation type="journal article" date="2017" name="Int. J. Syst. Evol. Microbiol.">
        <title>Desulfovibrio senegalensis sp. nov., a mesophilic sulfate reducer isolated from marine sediment.</title>
        <authorList>
            <person name="Thioye A."/>
            <person name="Gam Z.B.A."/>
            <person name="Mbengue M."/>
            <person name="Cayol J.L."/>
            <person name="Joseph-Bartoli M."/>
            <person name="Toure-Kane C."/>
            <person name="Labat M."/>
        </authorList>
    </citation>
    <scope>NUCLEOTIDE SEQUENCE [LARGE SCALE GENOMIC DNA]</scope>
    <source>
        <strain evidence="14 15">DSM 101509</strain>
    </source>
</reference>
<keyword evidence="9 12" id="KW-0411">Iron-sulfur</keyword>
<evidence type="ECO:0000259" key="13">
    <source>
        <dbReference type="PROSITE" id="PS51384"/>
    </source>
</evidence>
<evidence type="ECO:0000256" key="9">
    <source>
        <dbReference type="ARBA" id="ARBA00023014"/>
    </source>
</evidence>
<evidence type="ECO:0000256" key="1">
    <source>
        <dbReference type="ARBA" id="ARBA00006422"/>
    </source>
</evidence>
<evidence type="ECO:0000256" key="4">
    <source>
        <dbReference type="ARBA" id="ARBA00022714"/>
    </source>
</evidence>
<dbReference type="Gene3D" id="2.10.240.10">
    <property type="entry name" value="Dihydroorotate dehydrogenase, electron transfer subunit"/>
    <property type="match status" value="1"/>
</dbReference>
<dbReference type="InterPro" id="IPR050353">
    <property type="entry name" value="PyrK_electron_transfer"/>
</dbReference>
<keyword evidence="2" id="KW-0813">Transport</keyword>
<feature type="binding site" evidence="12">
    <location>
        <position position="247"/>
    </location>
    <ligand>
        <name>[2Fe-2S] cluster</name>
        <dbReference type="ChEBI" id="CHEBI:190135"/>
    </ligand>
</feature>
<dbReference type="SUPFAM" id="SSF52343">
    <property type="entry name" value="Ferredoxin reductase-like, C-terminal NADP-linked domain"/>
    <property type="match status" value="1"/>
</dbReference>
<dbReference type="InterPro" id="IPR012165">
    <property type="entry name" value="Cyt_c3_hydrogenase_gsu"/>
</dbReference>
<evidence type="ECO:0000313" key="14">
    <source>
        <dbReference type="EMBL" id="KAB1443424.1"/>
    </source>
</evidence>
<evidence type="ECO:0000256" key="11">
    <source>
        <dbReference type="PIRSR" id="PIRSR006816-1"/>
    </source>
</evidence>
<dbReference type="InterPro" id="IPR017927">
    <property type="entry name" value="FAD-bd_FR_type"/>
</dbReference>
<accession>A0A6N6N5T6</accession>
<dbReference type="RefSeq" id="WP_151149795.1">
    <property type="nucleotide sequence ID" value="NZ_WAIE01000001.1"/>
</dbReference>
<dbReference type="GO" id="GO:0016491">
    <property type="term" value="F:oxidoreductase activity"/>
    <property type="evidence" value="ECO:0007669"/>
    <property type="project" value="InterPro"/>
</dbReference>
<organism evidence="14 15">
    <name type="scientific">Pseudodesulfovibrio senegalensis</name>
    <dbReference type="NCBI Taxonomy" id="1721087"/>
    <lineage>
        <taxon>Bacteria</taxon>
        <taxon>Pseudomonadati</taxon>
        <taxon>Thermodesulfobacteriota</taxon>
        <taxon>Desulfovibrionia</taxon>
        <taxon>Desulfovibrionales</taxon>
        <taxon>Desulfovibrionaceae</taxon>
    </lineage>
</organism>
<evidence type="ECO:0000256" key="3">
    <source>
        <dbReference type="ARBA" id="ARBA00022630"/>
    </source>
</evidence>
<dbReference type="Gene3D" id="2.40.30.10">
    <property type="entry name" value="Translation factors"/>
    <property type="match status" value="1"/>
</dbReference>
<feature type="binding site" evidence="12">
    <location>
        <position position="226"/>
    </location>
    <ligand>
        <name>[2Fe-2S] cluster</name>
        <dbReference type="ChEBI" id="CHEBI:190135"/>
    </ligand>
</feature>
<feature type="binding site" evidence="11">
    <location>
        <begin position="82"/>
        <end position="83"/>
    </location>
    <ligand>
        <name>FAD</name>
        <dbReference type="ChEBI" id="CHEBI:57692"/>
    </ligand>
</feature>
<keyword evidence="6 11" id="KW-0274">FAD</keyword>
<sequence length="260" mass="28598">MSLRDCRNVKVLDVVPVGQSKRPGDFFELVLEYPGWGGWKPGQFVMVRPVSWGPELVWGRPFSICRGDEKSLTLFVQRVGRGTERLSQVLPGEDVTIWGPLGNSFAVEPETPTLMLAGGIGIAPFCGYIERHAAPENLKLFFAHRMPLECYPYAAMTQKAQGQNMLEAQPEDLAGIIDQMGALIREYADGGLVLCCGPTPFMKTAQRFALEHGARLQVSLENRMACGVGACLGCVCKDEKGHHTQVCTKGPIFWADKVEL</sequence>
<comment type="cofactor">
    <cofactor evidence="12">
        <name>[2Fe-2S] cluster</name>
        <dbReference type="ChEBI" id="CHEBI:190135"/>
    </cofactor>
    <text evidence="12">Binds 1 [2Fe-2S] cluster per subunit.</text>
</comment>
<comment type="similarity">
    <text evidence="1">Belongs to the PyrK family.</text>
</comment>
<feature type="binding site" evidence="11">
    <location>
        <begin position="60"/>
        <end position="63"/>
    </location>
    <ligand>
        <name>FAD</name>
        <dbReference type="ChEBI" id="CHEBI:57692"/>
    </ligand>
</feature>
<evidence type="ECO:0000256" key="2">
    <source>
        <dbReference type="ARBA" id="ARBA00022448"/>
    </source>
</evidence>
<dbReference type="InterPro" id="IPR039261">
    <property type="entry name" value="FNR_nucleotide-bd"/>
</dbReference>
<dbReference type="GO" id="GO:0051537">
    <property type="term" value="F:2 iron, 2 sulfur cluster binding"/>
    <property type="evidence" value="ECO:0007669"/>
    <property type="project" value="UniProtKB-KW"/>
</dbReference>
<dbReference type="Pfam" id="PF10418">
    <property type="entry name" value="DHODB_Fe-S_bind"/>
    <property type="match status" value="1"/>
</dbReference>
<dbReference type="GO" id="GO:0050660">
    <property type="term" value="F:flavin adenine dinucleotide binding"/>
    <property type="evidence" value="ECO:0007669"/>
    <property type="project" value="InterPro"/>
</dbReference>
<dbReference type="Proteomes" id="UP000438699">
    <property type="component" value="Unassembled WGS sequence"/>
</dbReference>
<keyword evidence="7" id="KW-0249">Electron transport</keyword>
<keyword evidence="8 12" id="KW-0408">Iron</keyword>
<dbReference type="PROSITE" id="PS51384">
    <property type="entry name" value="FAD_FR"/>
    <property type="match status" value="1"/>
</dbReference>
<keyword evidence="4 12" id="KW-0001">2Fe-2S</keyword>
<evidence type="ECO:0000256" key="6">
    <source>
        <dbReference type="ARBA" id="ARBA00022827"/>
    </source>
</evidence>
<evidence type="ECO:0000256" key="10">
    <source>
        <dbReference type="ARBA" id="ARBA00034078"/>
    </source>
</evidence>
<dbReference type="PIRSF" id="PIRSF006816">
    <property type="entry name" value="Cyc3_hyd_g"/>
    <property type="match status" value="1"/>
</dbReference>
<evidence type="ECO:0000313" key="15">
    <source>
        <dbReference type="Proteomes" id="UP000438699"/>
    </source>
</evidence>
<dbReference type="GO" id="GO:0046872">
    <property type="term" value="F:metal ion binding"/>
    <property type="evidence" value="ECO:0007669"/>
    <property type="project" value="UniProtKB-KW"/>
</dbReference>
<feature type="binding site" evidence="12">
    <location>
        <position position="234"/>
    </location>
    <ligand>
        <name>[2Fe-2S] cluster</name>
        <dbReference type="ChEBI" id="CHEBI:190135"/>
    </ligand>
</feature>
<dbReference type="AlphaFoldDB" id="A0A6N6N5T6"/>
<keyword evidence="5 12" id="KW-0479">Metal-binding</keyword>
<comment type="cofactor">
    <cofactor evidence="10">
        <name>[2Fe-2S] cluster</name>
        <dbReference type="ChEBI" id="CHEBI:190135"/>
    </cofactor>
</comment>
<dbReference type="SUPFAM" id="SSF63380">
    <property type="entry name" value="Riboflavin synthase domain-like"/>
    <property type="match status" value="1"/>
</dbReference>
<dbReference type="InterPro" id="IPR019480">
    <property type="entry name" value="Dihydroorotate_DH_Fe-S-bd"/>
</dbReference>
<dbReference type="PANTHER" id="PTHR43513">
    <property type="entry name" value="DIHYDROOROTATE DEHYDROGENASE B (NAD(+)), ELECTRON TRANSFER SUBUNIT"/>
    <property type="match status" value="1"/>
</dbReference>
<evidence type="ECO:0000256" key="7">
    <source>
        <dbReference type="ARBA" id="ARBA00022982"/>
    </source>
</evidence>
<feature type="domain" description="FAD-binding FR-type" evidence="13">
    <location>
        <begin position="4"/>
        <end position="107"/>
    </location>
</feature>
<dbReference type="OrthoDB" id="9796486at2"/>
<comment type="cofactor">
    <cofactor evidence="11">
        <name>FAD</name>
        <dbReference type="ChEBI" id="CHEBI:57692"/>
    </cofactor>
    <text evidence="11">Binds 1 FAD per subunit.</text>
</comment>
<dbReference type="EMBL" id="WAIE01000001">
    <property type="protein sequence ID" value="KAB1443424.1"/>
    <property type="molecule type" value="Genomic_DNA"/>
</dbReference>
<comment type="caution">
    <text evidence="14">The sequence shown here is derived from an EMBL/GenBank/DDBJ whole genome shotgun (WGS) entry which is preliminary data.</text>
</comment>
<evidence type="ECO:0000256" key="8">
    <source>
        <dbReference type="ARBA" id="ARBA00023004"/>
    </source>
</evidence>
<dbReference type="GO" id="GO:0006221">
    <property type="term" value="P:pyrimidine nucleotide biosynthetic process"/>
    <property type="evidence" value="ECO:0007669"/>
    <property type="project" value="InterPro"/>
</dbReference>
<proteinExistence type="inferred from homology"/>
<name>A0A6N6N5T6_9BACT</name>